<accession>A0A1D9QDM1</accession>
<feature type="transmembrane region" description="Helical" evidence="6">
    <location>
        <begin position="92"/>
        <end position="112"/>
    </location>
</feature>
<sequence>MLSLLKLVVRLKFTQIINGVSYSNQELEMQEYAKWYKIRWRDLPNMIKNLIKANPWWTAFYIAKGVLFFFPPSGPILWLLGFTSLGPRATSFASFLQSMIGLVGGRSVFAFFQSAAMGGYGTDAVKMVTRTLIAAF</sequence>
<dbReference type="OrthoDB" id="440424at2759"/>
<comment type="similarity">
    <text evidence="2">Belongs to the IFI6/IFI27 family.</text>
</comment>
<protein>
    <submittedName>
        <fullName evidence="7">Uncharacterized protein</fullName>
    </submittedName>
</protein>
<evidence type="ECO:0000313" key="7">
    <source>
        <dbReference type="EMBL" id="APA13037.1"/>
    </source>
</evidence>
<dbReference type="EMBL" id="CP017823">
    <property type="protein sequence ID" value="APA13037.1"/>
    <property type="molecule type" value="Genomic_DNA"/>
</dbReference>
<dbReference type="InterPro" id="IPR009311">
    <property type="entry name" value="IFI6/IFI27-like"/>
</dbReference>
<keyword evidence="3 6" id="KW-0812">Transmembrane</keyword>
<dbReference type="AlphaFoldDB" id="A0A1D9QDM1"/>
<keyword evidence="4 6" id="KW-1133">Transmembrane helix</keyword>
<dbReference type="VEuPathDB" id="FungiDB:sscle_10g078070"/>
<organism evidence="7 8">
    <name type="scientific">Sclerotinia sclerotiorum (strain ATCC 18683 / 1980 / Ss-1)</name>
    <name type="common">White mold</name>
    <name type="synonym">Whetzelinia sclerotiorum</name>
    <dbReference type="NCBI Taxonomy" id="665079"/>
    <lineage>
        <taxon>Eukaryota</taxon>
        <taxon>Fungi</taxon>
        <taxon>Dikarya</taxon>
        <taxon>Ascomycota</taxon>
        <taxon>Pezizomycotina</taxon>
        <taxon>Leotiomycetes</taxon>
        <taxon>Helotiales</taxon>
        <taxon>Sclerotiniaceae</taxon>
        <taxon>Sclerotinia</taxon>
    </lineage>
</organism>
<evidence type="ECO:0000256" key="6">
    <source>
        <dbReference type="SAM" id="Phobius"/>
    </source>
</evidence>
<evidence type="ECO:0000256" key="3">
    <source>
        <dbReference type="ARBA" id="ARBA00022692"/>
    </source>
</evidence>
<dbReference type="GO" id="GO:0016020">
    <property type="term" value="C:membrane"/>
    <property type="evidence" value="ECO:0007669"/>
    <property type="project" value="UniProtKB-SubCell"/>
</dbReference>
<evidence type="ECO:0000256" key="5">
    <source>
        <dbReference type="ARBA" id="ARBA00023136"/>
    </source>
</evidence>
<evidence type="ECO:0000256" key="2">
    <source>
        <dbReference type="ARBA" id="ARBA00007262"/>
    </source>
</evidence>
<evidence type="ECO:0000256" key="1">
    <source>
        <dbReference type="ARBA" id="ARBA00004141"/>
    </source>
</evidence>
<feature type="transmembrane region" description="Helical" evidence="6">
    <location>
        <begin position="56"/>
        <end position="80"/>
    </location>
</feature>
<keyword evidence="5 6" id="KW-0472">Membrane</keyword>
<dbReference type="Proteomes" id="UP000177798">
    <property type="component" value="Chromosome 10"/>
</dbReference>
<evidence type="ECO:0000256" key="4">
    <source>
        <dbReference type="ARBA" id="ARBA00022989"/>
    </source>
</evidence>
<reference evidence="8" key="1">
    <citation type="journal article" date="2017" name="Genome Biol. Evol.">
        <title>The complete genome sequence of the phytopathogenic fungus Sclerotinia sclerotiorum reveals insights into the genome architecture of broad host range pathogens.</title>
        <authorList>
            <person name="Derbyshire M."/>
            <person name="Denton-Giles M."/>
            <person name="Hegedus D."/>
            <person name="Seifbarghy S."/>
            <person name="Rollins J."/>
            <person name="van Kan J."/>
            <person name="Seidl M.F."/>
            <person name="Faino L."/>
            <person name="Mbengue M."/>
            <person name="Navaud O."/>
            <person name="Raffaele S."/>
            <person name="Hammond-Kosack K."/>
            <person name="Heard S."/>
            <person name="Oliver R."/>
        </authorList>
    </citation>
    <scope>NUCLEOTIDE SEQUENCE [LARGE SCALE GENOMIC DNA]</scope>
    <source>
        <strain evidence="8">ATCC 18683 / 1980 / Ss-1</strain>
    </source>
</reference>
<gene>
    <name evidence="7" type="ORF">sscle_10g078070</name>
</gene>
<dbReference type="PANTHER" id="PTHR16932">
    <property type="entry name" value="INTERFERON ALPHA-INDUCIBLE PROTEIN 27"/>
    <property type="match status" value="1"/>
</dbReference>
<proteinExistence type="inferred from homology"/>
<dbReference type="PANTHER" id="PTHR16932:SF18">
    <property type="entry name" value="INTERFERON, ALPHA-INDUCIBLE PROTEIN 27-LIKE 2"/>
    <property type="match status" value="1"/>
</dbReference>
<evidence type="ECO:0000313" key="8">
    <source>
        <dbReference type="Proteomes" id="UP000177798"/>
    </source>
</evidence>
<name>A0A1D9QDM1_SCLS1</name>
<dbReference type="InterPro" id="IPR038213">
    <property type="entry name" value="IFI6/IFI27-like_sf"/>
</dbReference>
<comment type="subcellular location">
    <subcellularLocation>
        <location evidence="1">Membrane</location>
        <topology evidence="1">Multi-pass membrane protein</topology>
    </subcellularLocation>
</comment>
<dbReference type="Gene3D" id="6.10.110.10">
    <property type="match status" value="1"/>
</dbReference>